<evidence type="ECO:0000313" key="1">
    <source>
        <dbReference type="EMBL" id="KAH7936794.1"/>
    </source>
</evidence>
<evidence type="ECO:0000313" key="2">
    <source>
        <dbReference type="Proteomes" id="UP000821865"/>
    </source>
</evidence>
<dbReference type="EMBL" id="CM023477">
    <property type="protein sequence ID" value="KAH7936794.1"/>
    <property type="molecule type" value="Genomic_DNA"/>
</dbReference>
<dbReference type="Proteomes" id="UP000821865">
    <property type="component" value="Chromosome 8"/>
</dbReference>
<name>A0ACB8C7C9_DERSI</name>
<keyword evidence="2" id="KW-1185">Reference proteome</keyword>
<sequence length="363" mass="40370">MAVGLRRHRRGHGEPDNAFDMPDDHFRQHFRLSKETVRLLCEELAGELKAERATGMSVERKVLCALRFFATGSFQASVGSEETIRVSPSTVSECVRHVAEAIVNEGARNKWVHFPMTSEEKAAVKEGFLRRGAIPGVNGCVDGSLVAIIAPKREFKGALMCRKGYYVLNCMFICDAEMRILTVYPMRSGSDHDSFVWRPTWLRRQFQAAHIANPGEYLIGDSGYPLYPWLLTPVPGHLSMQTATTQHMPPCVSAVCSGTALFSTSQNMRPTLSLHVLCCTHNLRLPEGDKDDDDDDSSTSSSSELDNDDDPIPHGLDRNRRSRLNYLRAGCPRQCNRHVRHNPCAAHALLEECVAAFATSTAL</sequence>
<accession>A0ACB8C7C9</accession>
<gene>
    <name evidence="1" type="ORF">HPB49_004463</name>
</gene>
<protein>
    <submittedName>
        <fullName evidence="1">Uncharacterized protein</fullName>
    </submittedName>
</protein>
<comment type="caution">
    <text evidence="1">The sequence shown here is derived from an EMBL/GenBank/DDBJ whole genome shotgun (WGS) entry which is preliminary data.</text>
</comment>
<proteinExistence type="predicted"/>
<organism evidence="1 2">
    <name type="scientific">Dermacentor silvarum</name>
    <name type="common">Tick</name>
    <dbReference type="NCBI Taxonomy" id="543639"/>
    <lineage>
        <taxon>Eukaryota</taxon>
        <taxon>Metazoa</taxon>
        <taxon>Ecdysozoa</taxon>
        <taxon>Arthropoda</taxon>
        <taxon>Chelicerata</taxon>
        <taxon>Arachnida</taxon>
        <taxon>Acari</taxon>
        <taxon>Parasitiformes</taxon>
        <taxon>Ixodida</taxon>
        <taxon>Ixodoidea</taxon>
        <taxon>Ixodidae</taxon>
        <taxon>Rhipicephalinae</taxon>
        <taxon>Dermacentor</taxon>
    </lineage>
</organism>
<reference evidence="1" key="1">
    <citation type="submission" date="2020-05" db="EMBL/GenBank/DDBJ databases">
        <title>Large-scale comparative analyses of tick genomes elucidate their genetic diversity and vector capacities.</title>
        <authorList>
            <person name="Jia N."/>
            <person name="Wang J."/>
            <person name="Shi W."/>
            <person name="Du L."/>
            <person name="Sun Y."/>
            <person name="Zhan W."/>
            <person name="Jiang J."/>
            <person name="Wang Q."/>
            <person name="Zhang B."/>
            <person name="Ji P."/>
            <person name="Sakyi L.B."/>
            <person name="Cui X."/>
            <person name="Yuan T."/>
            <person name="Jiang B."/>
            <person name="Yang W."/>
            <person name="Lam T.T.-Y."/>
            <person name="Chang Q."/>
            <person name="Ding S."/>
            <person name="Wang X."/>
            <person name="Zhu J."/>
            <person name="Ruan X."/>
            <person name="Zhao L."/>
            <person name="Wei J."/>
            <person name="Que T."/>
            <person name="Du C."/>
            <person name="Cheng J."/>
            <person name="Dai P."/>
            <person name="Han X."/>
            <person name="Huang E."/>
            <person name="Gao Y."/>
            <person name="Liu J."/>
            <person name="Shao H."/>
            <person name="Ye R."/>
            <person name="Li L."/>
            <person name="Wei W."/>
            <person name="Wang X."/>
            <person name="Wang C."/>
            <person name="Yang T."/>
            <person name="Huo Q."/>
            <person name="Li W."/>
            <person name="Guo W."/>
            <person name="Chen H."/>
            <person name="Zhou L."/>
            <person name="Ni X."/>
            <person name="Tian J."/>
            <person name="Zhou Y."/>
            <person name="Sheng Y."/>
            <person name="Liu T."/>
            <person name="Pan Y."/>
            <person name="Xia L."/>
            <person name="Li J."/>
            <person name="Zhao F."/>
            <person name="Cao W."/>
        </authorList>
    </citation>
    <scope>NUCLEOTIDE SEQUENCE</scope>
    <source>
        <strain evidence="1">Dsil-2018</strain>
    </source>
</reference>